<dbReference type="InterPro" id="IPR001623">
    <property type="entry name" value="DnaJ_domain"/>
</dbReference>
<dbReference type="GO" id="GO:0005737">
    <property type="term" value="C:cytoplasm"/>
    <property type="evidence" value="ECO:0007669"/>
    <property type="project" value="UniProtKB-ARBA"/>
</dbReference>
<proteinExistence type="predicted"/>
<reference evidence="6" key="1">
    <citation type="submission" date="2020-04" db="EMBL/GenBank/DDBJ databases">
        <authorList>
            <person name="Alioto T."/>
            <person name="Alioto T."/>
            <person name="Gomez Garrido J."/>
        </authorList>
    </citation>
    <scope>NUCLEOTIDE SEQUENCE</scope>
    <source>
        <strain evidence="6">A484AB</strain>
    </source>
</reference>
<dbReference type="EMBL" id="CACRXK020029066">
    <property type="protein sequence ID" value="CAB4041873.1"/>
    <property type="molecule type" value="Genomic_DNA"/>
</dbReference>
<keyword evidence="5" id="KW-0449">Lipoprotein</keyword>
<comment type="subcellular location">
    <subcellularLocation>
        <location evidence="1">Membrane</location>
        <topology evidence="1">Lipid-anchor</topology>
    </subcellularLocation>
</comment>
<dbReference type="InterPro" id="IPR036869">
    <property type="entry name" value="J_dom_sf"/>
</dbReference>
<protein>
    <submittedName>
        <fullName evidence="6">Uncharacterized protein</fullName>
    </submittedName>
</protein>
<keyword evidence="7" id="KW-1185">Reference proteome</keyword>
<evidence type="ECO:0000256" key="3">
    <source>
        <dbReference type="ARBA" id="ARBA00023139"/>
    </source>
</evidence>
<evidence type="ECO:0000313" key="7">
    <source>
        <dbReference type="Proteomes" id="UP001152795"/>
    </source>
</evidence>
<dbReference type="PANTHER" id="PTHR44027">
    <property type="entry name" value="DNAJ HOMOLOG SUBFAMILY C MEMBER 5 HOMOLOG"/>
    <property type="match status" value="1"/>
</dbReference>
<keyword evidence="2" id="KW-0472">Membrane</keyword>
<evidence type="ECO:0000256" key="5">
    <source>
        <dbReference type="ARBA" id="ARBA00023288"/>
    </source>
</evidence>
<dbReference type="Pfam" id="PF00226">
    <property type="entry name" value="DnaJ"/>
    <property type="match status" value="1"/>
</dbReference>
<keyword evidence="3" id="KW-0564">Palmitate</keyword>
<keyword evidence="4" id="KW-0143">Chaperone</keyword>
<dbReference type="Gene3D" id="1.10.287.110">
    <property type="entry name" value="DnaJ domain"/>
    <property type="match status" value="1"/>
</dbReference>
<dbReference type="CDD" id="cd06257">
    <property type="entry name" value="DnaJ"/>
    <property type="match status" value="1"/>
</dbReference>
<dbReference type="PROSITE" id="PS50076">
    <property type="entry name" value="DNAJ_2"/>
    <property type="match status" value="1"/>
</dbReference>
<evidence type="ECO:0000256" key="1">
    <source>
        <dbReference type="ARBA" id="ARBA00004635"/>
    </source>
</evidence>
<feature type="non-terminal residue" evidence="6">
    <location>
        <position position="443"/>
    </location>
</feature>
<organism evidence="6 7">
    <name type="scientific">Paramuricea clavata</name>
    <name type="common">Red gorgonian</name>
    <name type="synonym">Violescent sea-whip</name>
    <dbReference type="NCBI Taxonomy" id="317549"/>
    <lineage>
        <taxon>Eukaryota</taxon>
        <taxon>Metazoa</taxon>
        <taxon>Cnidaria</taxon>
        <taxon>Anthozoa</taxon>
        <taxon>Octocorallia</taxon>
        <taxon>Malacalcyonacea</taxon>
        <taxon>Plexauridae</taxon>
        <taxon>Paramuricea</taxon>
    </lineage>
</organism>
<gene>
    <name evidence="6" type="ORF">PACLA_8A031177</name>
</gene>
<dbReference type="Proteomes" id="UP001152795">
    <property type="component" value="Unassembled WGS sequence"/>
</dbReference>
<evidence type="ECO:0000313" key="6">
    <source>
        <dbReference type="EMBL" id="CAB4041873.1"/>
    </source>
</evidence>
<dbReference type="PANTHER" id="PTHR44027:SF7">
    <property type="entry name" value="DNAJ HOMOLOG SUBFAMILY C MEMBER 5 HOMOLOG"/>
    <property type="match status" value="1"/>
</dbReference>
<dbReference type="OrthoDB" id="5952087at2759"/>
<dbReference type="SMART" id="SM00271">
    <property type="entry name" value="DnaJ"/>
    <property type="match status" value="1"/>
</dbReference>
<dbReference type="SUPFAM" id="SSF46565">
    <property type="entry name" value="Chaperone J-domain"/>
    <property type="match status" value="1"/>
</dbReference>
<dbReference type="GO" id="GO:0016020">
    <property type="term" value="C:membrane"/>
    <property type="evidence" value="ECO:0007669"/>
    <property type="project" value="UniProtKB-SubCell"/>
</dbReference>
<name>A0A6S7LRU5_PARCT</name>
<evidence type="ECO:0000256" key="2">
    <source>
        <dbReference type="ARBA" id="ARBA00023136"/>
    </source>
</evidence>
<comment type="caution">
    <text evidence="6">The sequence shown here is derived from an EMBL/GenBank/DDBJ whole genome shotgun (WGS) entry which is preliminary data.</text>
</comment>
<dbReference type="InterPro" id="IPR051434">
    <property type="entry name" value="DnaJ_C_subfamily_member5"/>
</dbReference>
<sequence length="443" mass="48144">MASASVPDPEYKAILVRNETKNATVFLFIYAQMDPICWLDLKKESIEPGKQYFYRDRDSFKYELRMQQKEPKKGKRTIVLPVQKWTADKLISVKGDENESRIVKEKTLSEYPNERQIAVRRKNMEEETTWEYGRDLYGILKLDMKEVRKMRIEEQDEAITKAYRRQMLIFHPDRNPELADSQICREIIMAHGVLRDRKKRAVYHDLTDYSGGWLSKSRWKAIFTPEAHGSTEKWKRIGLLTFSLVMVAGGVAITVCTAGLGFPAFIGCNIASGALIGGAIQGAFRVASYDSIQNGVKCKSYAKSFAVGAGLGAVAGGACAGITSAIIGIESTVTSIAEAGAGELVGSGAATGGVNGALSSISSDVDSYIVDGESRSPLDVAKRALKGAIVGSGVGMVCSGFAKAEAKIKTVGKIKVEAIKQKMSGAAECVEHNANPALVSNMC</sequence>
<accession>A0A6S7LRU5</accession>
<evidence type="ECO:0000256" key="4">
    <source>
        <dbReference type="ARBA" id="ARBA00023186"/>
    </source>
</evidence>
<dbReference type="AlphaFoldDB" id="A0A6S7LRU5"/>